<keyword evidence="8" id="KW-0333">Golgi apparatus</keyword>
<dbReference type="InterPro" id="IPR027417">
    <property type="entry name" value="P-loop_NTPase"/>
</dbReference>
<feature type="transmembrane region" description="Helical" evidence="12">
    <location>
        <begin position="45"/>
        <end position="64"/>
    </location>
</feature>
<comment type="similarity">
    <text evidence="2">Belongs to the sulfotransferase 3 family.</text>
</comment>
<dbReference type="SUPFAM" id="SSF52540">
    <property type="entry name" value="P-loop containing nucleoside triphosphate hydrolases"/>
    <property type="match status" value="1"/>
</dbReference>
<evidence type="ECO:0000256" key="10">
    <source>
        <dbReference type="ARBA" id="ARBA00023157"/>
    </source>
</evidence>
<keyword evidence="6" id="KW-0735">Signal-anchor</keyword>
<dbReference type="Proteomes" id="UP000298663">
    <property type="component" value="Unassembled WGS sequence"/>
</dbReference>
<evidence type="ECO:0000256" key="8">
    <source>
        <dbReference type="ARBA" id="ARBA00023034"/>
    </source>
</evidence>
<comment type="caution">
    <text evidence="13">The sequence shown here is derived from an EMBL/GenBank/DDBJ whole genome shotgun (WGS) entry which is preliminary data.</text>
</comment>
<reference evidence="13 14" key="2">
    <citation type="journal article" date="2019" name="G3 (Bethesda)">
        <title>Hybrid Assembly of the Genome of the Entomopathogenic Nematode Steinernema carpocapsae Identifies the X-Chromosome.</title>
        <authorList>
            <person name="Serra L."/>
            <person name="Macchietto M."/>
            <person name="Macias-Munoz A."/>
            <person name="McGill C.J."/>
            <person name="Rodriguez I.M."/>
            <person name="Rodriguez B."/>
            <person name="Murad R."/>
            <person name="Mortazavi A."/>
        </authorList>
    </citation>
    <scope>NUCLEOTIDE SEQUENCE [LARGE SCALE GENOMIC DNA]</scope>
    <source>
        <strain evidence="13 14">ALL</strain>
    </source>
</reference>
<protein>
    <recommendedName>
        <fullName evidence="15">Sulfotransferase domain-containing protein</fullName>
    </recommendedName>
</protein>
<evidence type="ECO:0008006" key="15">
    <source>
        <dbReference type="Google" id="ProtNLM"/>
    </source>
</evidence>
<keyword evidence="14" id="KW-1185">Reference proteome</keyword>
<keyword evidence="11" id="KW-0325">Glycoprotein</keyword>
<dbReference type="OrthoDB" id="10019582at2759"/>
<keyword evidence="4" id="KW-0808">Transferase</keyword>
<dbReference type="AlphaFoldDB" id="A0A4U5N339"/>
<dbReference type="InterPro" id="IPR007734">
    <property type="entry name" value="Heparan_SO4_2-O-STrfase"/>
</dbReference>
<dbReference type="EMBL" id="AZBU02000005">
    <property type="protein sequence ID" value="TKR76700.1"/>
    <property type="molecule type" value="Genomic_DNA"/>
</dbReference>
<evidence type="ECO:0000256" key="6">
    <source>
        <dbReference type="ARBA" id="ARBA00022968"/>
    </source>
</evidence>
<evidence type="ECO:0000256" key="7">
    <source>
        <dbReference type="ARBA" id="ARBA00022989"/>
    </source>
</evidence>
<evidence type="ECO:0000256" key="2">
    <source>
        <dbReference type="ARBA" id="ARBA00010569"/>
    </source>
</evidence>
<evidence type="ECO:0000256" key="4">
    <source>
        <dbReference type="ARBA" id="ARBA00022679"/>
    </source>
</evidence>
<dbReference type="Gene3D" id="3.40.50.300">
    <property type="entry name" value="P-loop containing nucleotide triphosphate hydrolases"/>
    <property type="match status" value="1"/>
</dbReference>
<evidence type="ECO:0000256" key="9">
    <source>
        <dbReference type="ARBA" id="ARBA00023136"/>
    </source>
</evidence>
<keyword evidence="7 12" id="KW-1133">Transmembrane helix</keyword>
<evidence type="ECO:0000256" key="1">
    <source>
        <dbReference type="ARBA" id="ARBA00004323"/>
    </source>
</evidence>
<dbReference type="InterPro" id="IPR005331">
    <property type="entry name" value="Sulfotransferase"/>
</dbReference>
<dbReference type="GO" id="GO:0015012">
    <property type="term" value="P:heparan sulfate proteoglycan biosynthetic process"/>
    <property type="evidence" value="ECO:0007669"/>
    <property type="project" value="UniProtKB-ARBA"/>
</dbReference>
<evidence type="ECO:0000313" key="13">
    <source>
        <dbReference type="EMBL" id="TKR76700.1"/>
    </source>
</evidence>
<name>A0A4U5N339_STECR</name>
<dbReference type="STRING" id="34508.A0A4U5N339"/>
<organism evidence="13 14">
    <name type="scientific">Steinernema carpocapsae</name>
    <name type="common">Entomopathogenic nematode</name>
    <dbReference type="NCBI Taxonomy" id="34508"/>
    <lineage>
        <taxon>Eukaryota</taxon>
        <taxon>Metazoa</taxon>
        <taxon>Ecdysozoa</taxon>
        <taxon>Nematoda</taxon>
        <taxon>Chromadorea</taxon>
        <taxon>Rhabditida</taxon>
        <taxon>Tylenchina</taxon>
        <taxon>Panagrolaimomorpha</taxon>
        <taxon>Strongyloidoidea</taxon>
        <taxon>Steinernematidae</taxon>
        <taxon>Steinernema</taxon>
    </lineage>
</organism>
<comment type="subunit">
    <text evidence="3">Homotrimer.</text>
</comment>
<dbReference type="Pfam" id="PF03567">
    <property type="entry name" value="Sulfotransfer_2"/>
    <property type="match status" value="1"/>
</dbReference>
<evidence type="ECO:0000256" key="12">
    <source>
        <dbReference type="SAM" id="Phobius"/>
    </source>
</evidence>
<evidence type="ECO:0000256" key="3">
    <source>
        <dbReference type="ARBA" id="ARBA00011233"/>
    </source>
</evidence>
<keyword evidence="10" id="KW-1015">Disulfide bond</keyword>
<dbReference type="GO" id="GO:0000139">
    <property type="term" value="C:Golgi membrane"/>
    <property type="evidence" value="ECO:0007669"/>
    <property type="project" value="UniProtKB-SubCell"/>
</dbReference>
<evidence type="ECO:0000256" key="11">
    <source>
        <dbReference type="ARBA" id="ARBA00023180"/>
    </source>
</evidence>
<dbReference type="GO" id="GO:0004394">
    <property type="term" value="F:heparan sulfate 2-sulfotransferase activity"/>
    <property type="evidence" value="ECO:0007669"/>
    <property type="project" value="UniProtKB-ARBA"/>
</dbReference>
<comment type="subcellular location">
    <subcellularLocation>
        <location evidence="1">Golgi apparatus membrane</location>
        <topology evidence="1">Single-pass type II membrane protein</topology>
    </subcellularLocation>
</comment>
<evidence type="ECO:0000313" key="14">
    <source>
        <dbReference type="Proteomes" id="UP000298663"/>
    </source>
</evidence>
<dbReference type="FunFam" id="3.40.50.300:FF:001418">
    <property type="entry name" value="Heparan sulfate 2-o-sulfotransferase"/>
    <property type="match status" value="1"/>
</dbReference>
<reference evidence="13 14" key="1">
    <citation type="journal article" date="2015" name="Genome Biol.">
        <title>Comparative genomics of Steinernema reveals deeply conserved gene regulatory networks.</title>
        <authorList>
            <person name="Dillman A.R."/>
            <person name="Macchietto M."/>
            <person name="Porter C.F."/>
            <person name="Rogers A."/>
            <person name="Williams B."/>
            <person name="Antoshechkin I."/>
            <person name="Lee M.M."/>
            <person name="Goodwin Z."/>
            <person name="Lu X."/>
            <person name="Lewis E.E."/>
            <person name="Goodrich-Blair H."/>
            <person name="Stock S.P."/>
            <person name="Adams B.J."/>
            <person name="Sternberg P.W."/>
            <person name="Mortazavi A."/>
        </authorList>
    </citation>
    <scope>NUCLEOTIDE SEQUENCE [LARGE SCALE GENOMIC DNA]</scope>
    <source>
        <strain evidence="13 14">ALL</strain>
    </source>
</reference>
<dbReference type="PANTHER" id="PTHR12129">
    <property type="entry name" value="HEPARAN SULFATE 2-O-SULFOTRANSFERASE"/>
    <property type="match status" value="1"/>
</dbReference>
<keyword evidence="9 12" id="KW-0472">Membrane</keyword>
<keyword evidence="5 12" id="KW-0812">Transmembrane</keyword>
<evidence type="ECO:0000256" key="5">
    <source>
        <dbReference type="ARBA" id="ARBA00022692"/>
    </source>
</evidence>
<proteinExistence type="inferred from homology"/>
<accession>A0A4U5N339</accession>
<gene>
    <name evidence="13" type="ORF">L596_017808</name>
</gene>
<dbReference type="PANTHER" id="PTHR12129:SF17">
    <property type="entry name" value="HEPARAN SULFATE 2-O-SULFOTRANSFERASE 1"/>
    <property type="match status" value="1"/>
</dbReference>
<sequence length="373" mass="44074">MRSLSKTYHPTRLSRVLHRFAPLFNAFRRVWPSFHPKDAMTLPRFNILLGFGAFFLFWFLYFNYRLDQLQLDVPSEQFQPSRLQKRSYEPSKIIIYNRVPKTGSTTFTNAVAYDLCKKNGFHSIHLNMTKNRASMNIIDQRSFIENVTSWTDVSPAFYHGHVAFVDFTKFGYANPIYINMVREPLDRLLSHYYFLRFGDNYRVGLKRSRAGNNETFDECVERGGKDCDMKMMWLQIPYFCGTHSFCTEVGSKAALEQAKINLINHYLLVGHTERLVDFIALLEKVIPGFFHGALEHYNSLDENRAHLRYTKKKIPPSEQTLEKVKANPIYQMEKEFYEFAKNQFEDQWNRVTQKDGTFLLKQFHYEKIRPPLN</sequence>